<comment type="caution">
    <text evidence="2">The sequence shown here is derived from an EMBL/GenBank/DDBJ whole genome shotgun (WGS) entry which is preliminary data.</text>
</comment>
<keyword evidence="3" id="KW-1185">Reference proteome</keyword>
<dbReference type="EMBL" id="JAANBB010000472">
    <property type="protein sequence ID" value="KAF7542192.1"/>
    <property type="molecule type" value="Genomic_DNA"/>
</dbReference>
<gene>
    <name evidence="2" type="ORF">G7Z17_g11802</name>
</gene>
<sequence>MVDQGAADKPAQTAGHAAASQRQKVPPLPLPPLEGSSSSSSSSNSVDDTSKGDGVTTLRVGESLRLDALGPLVVNTDGSMARVANWPGMTEMEREATLRVLGKRNQQRLKALRAKLEAEEQVGNGSAGKE</sequence>
<reference evidence="2" key="1">
    <citation type="submission" date="2020-03" db="EMBL/GenBank/DDBJ databases">
        <title>Draft Genome Sequence of Cylindrodendrum hubeiense.</title>
        <authorList>
            <person name="Buettner E."/>
            <person name="Kellner H."/>
        </authorList>
    </citation>
    <scope>NUCLEOTIDE SEQUENCE</scope>
    <source>
        <strain evidence="2">IHI 201604</strain>
    </source>
</reference>
<evidence type="ECO:0000313" key="2">
    <source>
        <dbReference type="EMBL" id="KAF7542192.1"/>
    </source>
</evidence>
<dbReference type="PANTHER" id="PTHR39474:SF1">
    <property type="entry name" value="FUNGAL SPECIFIC TRANSCRIPTION FACTOR"/>
    <property type="match status" value="1"/>
</dbReference>
<feature type="compositionally biased region" description="Low complexity" evidence="1">
    <location>
        <begin position="36"/>
        <end position="45"/>
    </location>
</feature>
<proteinExistence type="predicted"/>
<dbReference type="AlphaFoldDB" id="A0A9P5H249"/>
<evidence type="ECO:0008006" key="4">
    <source>
        <dbReference type="Google" id="ProtNLM"/>
    </source>
</evidence>
<protein>
    <recommendedName>
        <fullName evidence="4">Fungal specific transcription factor</fullName>
    </recommendedName>
</protein>
<evidence type="ECO:0000313" key="3">
    <source>
        <dbReference type="Proteomes" id="UP000722485"/>
    </source>
</evidence>
<organism evidence="2 3">
    <name type="scientific">Cylindrodendrum hubeiense</name>
    <dbReference type="NCBI Taxonomy" id="595255"/>
    <lineage>
        <taxon>Eukaryota</taxon>
        <taxon>Fungi</taxon>
        <taxon>Dikarya</taxon>
        <taxon>Ascomycota</taxon>
        <taxon>Pezizomycotina</taxon>
        <taxon>Sordariomycetes</taxon>
        <taxon>Hypocreomycetidae</taxon>
        <taxon>Hypocreales</taxon>
        <taxon>Nectriaceae</taxon>
        <taxon>Cylindrodendrum</taxon>
    </lineage>
</organism>
<dbReference type="PANTHER" id="PTHR39474">
    <property type="entry name" value="UNNAMED PRODUCT"/>
    <property type="match status" value="1"/>
</dbReference>
<dbReference type="Proteomes" id="UP000722485">
    <property type="component" value="Unassembled WGS sequence"/>
</dbReference>
<name>A0A9P5H249_9HYPO</name>
<feature type="region of interest" description="Disordered" evidence="1">
    <location>
        <begin position="1"/>
        <end position="62"/>
    </location>
</feature>
<evidence type="ECO:0000256" key="1">
    <source>
        <dbReference type="SAM" id="MobiDB-lite"/>
    </source>
</evidence>
<dbReference type="OrthoDB" id="4590138at2759"/>
<accession>A0A9P5H249</accession>